<feature type="transmembrane region" description="Helical" evidence="1">
    <location>
        <begin position="191"/>
        <end position="209"/>
    </location>
</feature>
<keyword evidence="1" id="KW-0472">Membrane</keyword>
<proteinExistence type="predicted"/>
<dbReference type="InterPro" id="IPR000572">
    <property type="entry name" value="OxRdtase_Mopterin-bd_dom"/>
</dbReference>
<evidence type="ECO:0000259" key="2">
    <source>
        <dbReference type="Pfam" id="PF00174"/>
    </source>
</evidence>
<keyword evidence="1" id="KW-0812">Transmembrane</keyword>
<dbReference type="Pfam" id="PF00174">
    <property type="entry name" value="Oxidored_molyb"/>
    <property type="match status" value="1"/>
</dbReference>
<accession>A0ABN3I778</accession>
<dbReference type="PANTHER" id="PTHR43032">
    <property type="entry name" value="PROTEIN-METHIONINE-SULFOXIDE REDUCTASE"/>
    <property type="match status" value="1"/>
</dbReference>
<sequence length="383" mass="40603">MLRPPDPGALMRDLGRRFTSPLRSPLLTAHLGLWLGVALLVCFVTGVLSHWIQHPPGWFHWPARPVQLYRVTQGLHVASGLAAVPLLSAKVWSVFPKLFAWPPARGLGHALERAAVGLLSAAAVFELVTGVLNIAYWYSAMPFGFVGAHYWTAWLLAGALLLHVAAKLPVVRAARPAPRPVPAAGQWSRRGALALVGTAAAGVTVATAGQTVAPLRRVSLLAPRLPGIGPQGLPVNKTAAAARVARVDEGYRLLVTGPAGRHALSLADLLALPQASAELPIACVEGWSAAARWSGVRVADLLRLVGAGDTDRPVSVESLQPDGPYRASVLEPGPARDPLTLLALRLRGEPLHLDHGYPCRLVAPNRPGVLQTKWVAAVTVVPR</sequence>
<dbReference type="EMBL" id="BAAARV010000145">
    <property type="protein sequence ID" value="GAA2396525.1"/>
    <property type="molecule type" value="Genomic_DNA"/>
</dbReference>
<dbReference type="InterPro" id="IPR036374">
    <property type="entry name" value="OxRdtase_Mopterin-bd_sf"/>
</dbReference>
<feature type="transmembrane region" description="Helical" evidence="1">
    <location>
        <begin position="150"/>
        <end position="170"/>
    </location>
</feature>
<evidence type="ECO:0000313" key="4">
    <source>
        <dbReference type="Proteomes" id="UP001501444"/>
    </source>
</evidence>
<reference evidence="3 4" key="1">
    <citation type="journal article" date="2019" name="Int. J. Syst. Evol. Microbiol.">
        <title>The Global Catalogue of Microorganisms (GCM) 10K type strain sequencing project: providing services to taxonomists for standard genome sequencing and annotation.</title>
        <authorList>
            <consortium name="The Broad Institute Genomics Platform"/>
            <consortium name="The Broad Institute Genome Sequencing Center for Infectious Disease"/>
            <person name="Wu L."/>
            <person name="Ma J."/>
        </authorList>
    </citation>
    <scope>NUCLEOTIDE SEQUENCE [LARGE SCALE GENOMIC DNA]</scope>
    <source>
        <strain evidence="3 4">JCM 3272</strain>
    </source>
</reference>
<comment type="caution">
    <text evidence="3">The sequence shown here is derived from an EMBL/GenBank/DDBJ whole genome shotgun (WGS) entry which is preliminary data.</text>
</comment>
<gene>
    <name evidence="3" type="ORF">GCM10010170_112440</name>
</gene>
<feature type="domain" description="Oxidoreductase molybdopterin-binding" evidence="2">
    <location>
        <begin position="248"/>
        <end position="381"/>
    </location>
</feature>
<feature type="transmembrane region" description="Helical" evidence="1">
    <location>
        <begin position="73"/>
        <end position="95"/>
    </location>
</feature>
<feature type="transmembrane region" description="Helical" evidence="1">
    <location>
        <begin position="26"/>
        <end position="53"/>
    </location>
</feature>
<dbReference type="SUPFAM" id="SSF56524">
    <property type="entry name" value="Oxidoreductase molybdopterin-binding domain"/>
    <property type="match status" value="1"/>
</dbReference>
<dbReference type="PANTHER" id="PTHR43032:SF2">
    <property type="entry name" value="BLL0505 PROTEIN"/>
    <property type="match status" value="1"/>
</dbReference>
<feature type="transmembrane region" description="Helical" evidence="1">
    <location>
        <begin position="116"/>
        <end position="138"/>
    </location>
</feature>
<dbReference type="Proteomes" id="UP001501444">
    <property type="component" value="Unassembled WGS sequence"/>
</dbReference>
<keyword evidence="4" id="KW-1185">Reference proteome</keyword>
<evidence type="ECO:0000313" key="3">
    <source>
        <dbReference type="EMBL" id="GAA2396525.1"/>
    </source>
</evidence>
<keyword evidence="1" id="KW-1133">Transmembrane helix</keyword>
<evidence type="ECO:0000256" key="1">
    <source>
        <dbReference type="SAM" id="Phobius"/>
    </source>
</evidence>
<dbReference type="RefSeq" id="WP_344621030.1">
    <property type="nucleotide sequence ID" value="NZ_BAAARV010000145.1"/>
</dbReference>
<name>A0ABN3I778_9ACTN</name>
<protein>
    <submittedName>
        <fullName evidence="3">Molybdopterin-dependent oxidoreductase</fullName>
    </submittedName>
</protein>
<dbReference type="Gene3D" id="3.90.420.10">
    <property type="entry name" value="Oxidoreductase, molybdopterin-binding domain"/>
    <property type="match status" value="1"/>
</dbReference>
<organism evidence="3 4">
    <name type="scientific">Dactylosporangium salmoneum</name>
    <dbReference type="NCBI Taxonomy" id="53361"/>
    <lineage>
        <taxon>Bacteria</taxon>
        <taxon>Bacillati</taxon>
        <taxon>Actinomycetota</taxon>
        <taxon>Actinomycetes</taxon>
        <taxon>Micromonosporales</taxon>
        <taxon>Micromonosporaceae</taxon>
        <taxon>Dactylosporangium</taxon>
    </lineage>
</organism>